<name>A0A0P0XYS5_ORYSJ</name>
<dbReference type="PANTHER" id="PTHR12606:SF1">
    <property type="entry name" value="UBIQUITIN-LIKE-SPECIFIC PROTEASE 1A"/>
    <property type="match status" value="1"/>
</dbReference>
<dbReference type="Pfam" id="PF02902">
    <property type="entry name" value="Peptidase_C48"/>
    <property type="match status" value="1"/>
</dbReference>
<feature type="compositionally biased region" description="Low complexity" evidence="5">
    <location>
        <begin position="59"/>
        <end position="84"/>
    </location>
</feature>
<feature type="compositionally biased region" description="Low complexity" evidence="5">
    <location>
        <begin position="31"/>
        <end position="40"/>
    </location>
</feature>
<dbReference type="Proteomes" id="UP000059680">
    <property type="component" value="Chromosome 11"/>
</dbReference>
<evidence type="ECO:0000256" key="1">
    <source>
        <dbReference type="ARBA" id="ARBA00005234"/>
    </source>
</evidence>
<evidence type="ECO:0000256" key="3">
    <source>
        <dbReference type="ARBA" id="ARBA00022801"/>
    </source>
</evidence>
<keyword evidence="3" id="KW-0378">Hydrolase</keyword>
<dbReference type="GO" id="GO:0016929">
    <property type="term" value="F:deSUMOylase activity"/>
    <property type="evidence" value="ECO:0000318"/>
    <property type="project" value="GO_Central"/>
</dbReference>
<dbReference type="PROSITE" id="PS50600">
    <property type="entry name" value="ULP_PROTEASE"/>
    <property type="match status" value="1"/>
</dbReference>
<dbReference type="InterPro" id="IPR038765">
    <property type="entry name" value="Papain-like_cys_pep_sf"/>
</dbReference>
<keyword evidence="8" id="KW-1185">Reference proteome</keyword>
<sequence length="443" mass="49007">MQVTKEAATLTAATYRMDTERQATPLRRSPRTATASPPTTKSLVTSPKSTDEHKDRSIIHASSSPERSSHDPSAAANPALSASAQEYTEEGAQPLTGCHAGTVGQGNDDQQTIDPAGVLENTTPQPTQNYLLGLKQVVVFQDTGDIGQHIPSSEPIRCPRRSARFVSPLKIGHTRPLPDSAKVVALRERILSDPARFGSANIIEVGISAATASDIASLFTDGSMTKGLFIDAFINLILHDEQEFSPMSAGDRIFLPTSVSNLLNCDYLDPPLKADFNEQCLAEHLREVLPPAKDLQSWKMVIVPVIHHSHWTLYCVNRNHGRIDVFDSNNYPALNTEYKDHHGDLGSRVVKRLSDRLYAAARTAFKRFGNQKLVRNKCPVMLKPNDCAFFVMRYMELYEGDDSPLIQVAESEEYNDLRSQMLYNMVFHSNNVAAPLPPELEEL</sequence>
<reference evidence="7 8" key="2">
    <citation type="journal article" date="2013" name="Plant Cell Physiol.">
        <title>Rice Annotation Project Database (RAP-DB): an integrative and interactive database for rice genomics.</title>
        <authorList>
            <person name="Sakai H."/>
            <person name="Lee S.S."/>
            <person name="Tanaka T."/>
            <person name="Numa H."/>
            <person name="Kim J."/>
            <person name="Kawahara Y."/>
            <person name="Wakimoto H."/>
            <person name="Yang C.C."/>
            <person name="Iwamoto M."/>
            <person name="Abe T."/>
            <person name="Yamada Y."/>
            <person name="Muto A."/>
            <person name="Inokuchi H."/>
            <person name="Ikemura T."/>
            <person name="Matsumoto T."/>
            <person name="Sasaki T."/>
            <person name="Itoh T."/>
        </authorList>
    </citation>
    <scope>NUCLEOTIDE SEQUENCE [LARGE SCALE GENOMIC DNA]</scope>
    <source>
        <strain evidence="8">cv. Nipponbare</strain>
    </source>
</reference>
<proteinExistence type="inferred from homology"/>
<protein>
    <submittedName>
        <fullName evidence="7">Os11g0123100 protein</fullName>
    </submittedName>
</protein>
<dbReference type="InterPro" id="IPR003653">
    <property type="entry name" value="Peptidase_C48_C"/>
</dbReference>
<dbReference type="FunCoup" id="A0A0P0XYS5">
    <property type="interactions" value="118"/>
</dbReference>
<dbReference type="PaxDb" id="39947-A0A0P0XYS5"/>
<comment type="similarity">
    <text evidence="1">Belongs to the peptidase C48 family.</text>
</comment>
<dbReference type="SUPFAM" id="SSF54001">
    <property type="entry name" value="Cysteine proteinases"/>
    <property type="match status" value="1"/>
</dbReference>
<evidence type="ECO:0000313" key="8">
    <source>
        <dbReference type="Proteomes" id="UP000059680"/>
    </source>
</evidence>
<accession>A0A0P0XYS5</accession>
<keyword evidence="2" id="KW-0645">Protease</keyword>
<dbReference type="AlphaFoldDB" id="A0A0P0XYS5"/>
<dbReference type="GO" id="GO:0005634">
    <property type="term" value="C:nucleus"/>
    <property type="evidence" value="ECO:0000318"/>
    <property type="project" value="GO_Central"/>
</dbReference>
<evidence type="ECO:0000313" key="7">
    <source>
        <dbReference type="EMBL" id="BAT12465.1"/>
    </source>
</evidence>
<feature type="compositionally biased region" description="Basic and acidic residues" evidence="5">
    <location>
        <begin position="49"/>
        <end position="58"/>
    </location>
</feature>
<dbReference type="Gene3D" id="3.40.395.10">
    <property type="entry name" value="Adenoviral Proteinase, Chain A"/>
    <property type="match status" value="1"/>
</dbReference>
<gene>
    <name evidence="7" type="ordered locus">Os11g0123100</name>
    <name evidence="7" type="ORF">OSNPB_110123100</name>
</gene>
<dbReference type="GO" id="GO:0016926">
    <property type="term" value="P:protein desumoylation"/>
    <property type="evidence" value="ECO:0000318"/>
    <property type="project" value="GO_Central"/>
</dbReference>
<dbReference type="GO" id="GO:0006508">
    <property type="term" value="P:proteolysis"/>
    <property type="evidence" value="ECO:0007669"/>
    <property type="project" value="UniProtKB-KW"/>
</dbReference>
<keyword evidence="4" id="KW-0788">Thiol protease</keyword>
<evidence type="ECO:0000259" key="6">
    <source>
        <dbReference type="PROSITE" id="PS50600"/>
    </source>
</evidence>
<dbReference type="EMBL" id="AP014967">
    <property type="protein sequence ID" value="BAT12465.1"/>
    <property type="molecule type" value="Genomic_DNA"/>
</dbReference>
<reference evidence="8" key="1">
    <citation type="journal article" date="2005" name="Nature">
        <title>The map-based sequence of the rice genome.</title>
        <authorList>
            <consortium name="International rice genome sequencing project (IRGSP)"/>
            <person name="Matsumoto T."/>
            <person name="Wu J."/>
            <person name="Kanamori H."/>
            <person name="Katayose Y."/>
            <person name="Fujisawa M."/>
            <person name="Namiki N."/>
            <person name="Mizuno H."/>
            <person name="Yamamoto K."/>
            <person name="Antonio B.A."/>
            <person name="Baba T."/>
            <person name="Sakata K."/>
            <person name="Nagamura Y."/>
            <person name="Aoki H."/>
            <person name="Arikawa K."/>
            <person name="Arita K."/>
            <person name="Bito T."/>
            <person name="Chiden Y."/>
            <person name="Fujitsuka N."/>
            <person name="Fukunaka R."/>
            <person name="Hamada M."/>
            <person name="Harada C."/>
            <person name="Hayashi A."/>
            <person name="Hijishita S."/>
            <person name="Honda M."/>
            <person name="Hosokawa S."/>
            <person name="Ichikawa Y."/>
            <person name="Idonuma A."/>
            <person name="Iijima M."/>
            <person name="Ikeda M."/>
            <person name="Ikeno M."/>
            <person name="Ito K."/>
            <person name="Ito S."/>
            <person name="Ito T."/>
            <person name="Ito Y."/>
            <person name="Ito Y."/>
            <person name="Iwabuchi A."/>
            <person name="Kamiya K."/>
            <person name="Karasawa W."/>
            <person name="Kurita K."/>
            <person name="Katagiri S."/>
            <person name="Kikuta A."/>
            <person name="Kobayashi H."/>
            <person name="Kobayashi N."/>
            <person name="Machita K."/>
            <person name="Maehara T."/>
            <person name="Masukawa M."/>
            <person name="Mizubayashi T."/>
            <person name="Mukai Y."/>
            <person name="Nagasaki H."/>
            <person name="Nagata Y."/>
            <person name="Naito S."/>
            <person name="Nakashima M."/>
            <person name="Nakama Y."/>
            <person name="Nakamichi Y."/>
            <person name="Nakamura M."/>
            <person name="Meguro A."/>
            <person name="Negishi M."/>
            <person name="Ohta I."/>
            <person name="Ohta T."/>
            <person name="Okamoto M."/>
            <person name="Ono N."/>
            <person name="Saji S."/>
            <person name="Sakaguchi M."/>
            <person name="Sakai K."/>
            <person name="Shibata M."/>
            <person name="Shimokawa T."/>
            <person name="Song J."/>
            <person name="Takazaki Y."/>
            <person name="Terasawa K."/>
            <person name="Tsugane M."/>
            <person name="Tsuji K."/>
            <person name="Ueda S."/>
            <person name="Waki K."/>
            <person name="Yamagata H."/>
            <person name="Yamamoto M."/>
            <person name="Yamamoto S."/>
            <person name="Yamane H."/>
            <person name="Yoshiki S."/>
            <person name="Yoshihara R."/>
            <person name="Yukawa K."/>
            <person name="Zhong H."/>
            <person name="Yano M."/>
            <person name="Yuan Q."/>
            <person name="Ouyang S."/>
            <person name="Liu J."/>
            <person name="Jones K.M."/>
            <person name="Gansberger K."/>
            <person name="Moffat K."/>
            <person name="Hill J."/>
            <person name="Bera J."/>
            <person name="Fadrosh D."/>
            <person name="Jin S."/>
            <person name="Johri S."/>
            <person name="Kim M."/>
            <person name="Overton L."/>
            <person name="Reardon M."/>
            <person name="Tsitrin T."/>
            <person name="Vuong H."/>
            <person name="Weaver B."/>
            <person name="Ciecko A."/>
            <person name="Tallon L."/>
            <person name="Jackson J."/>
            <person name="Pai G."/>
            <person name="Aken S.V."/>
            <person name="Utterback T."/>
            <person name="Reidmuller S."/>
            <person name="Feldblyum T."/>
            <person name="Hsiao J."/>
            <person name="Zismann V."/>
            <person name="Iobst S."/>
            <person name="de Vazeille A.R."/>
            <person name="Buell C.R."/>
            <person name="Ying K."/>
            <person name="Li Y."/>
            <person name="Lu T."/>
            <person name="Huang Y."/>
            <person name="Zhao Q."/>
            <person name="Feng Q."/>
            <person name="Zhang L."/>
            <person name="Zhu J."/>
            <person name="Weng Q."/>
            <person name="Mu J."/>
            <person name="Lu Y."/>
            <person name="Fan D."/>
            <person name="Liu Y."/>
            <person name="Guan J."/>
            <person name="Zhang Y."/>
            <person name="Yu S."/>
            <person name="Liu X."/>
            <person name="Zhang Y."/>
            <person name="Hong G."/>
            <person name="Han B."/>
            <person name="Choisne N."/>
            <person name="Demange N."/>
            <person name="Orjeda G."/>
            <person name="Samain S."/>
            <person name="Cattolico L."/>
            <person name="Pelletier E."/>
            <person name="Couloux A."/>
            <person name="Segurens B."/>
            <person name="Wincker P."/>
            <person name="D'Hont A."/>
            <person name="Scarpelli C."/>
            <person name="Weissenbach J."/>
            <person name="Salanoubat M."/>
            <person name="Quetier F."/>
            <person name="Yu Y."/>
            <person name="Kim H.R."/>
            <person name="Rambo T."/>
            <person name="Currie J."/>
            <person name="Collura K."/>
            <person name="Luo M."/>
            <person name="Yang T."/>
            <person name="Ammiraju J.S.S."/>
            <person name="Engler F."/>
            <person name="Soderlund C."/>
            <person name="Wing R.A."/>
            <person name="Palmer L.E."/>
            <person name="de la Bastide M."/>
            <person name="Spiegel L."/>
            <person name="Nascimento L."/>
            <person name="Zutavern T."/>
            <person name="O'Shaughnessy A."/>
            <person name="Dike S."/>
            <person name="Dedhia N."/>
            <person name="Preston R."/>
            <person name="Balija V."/>
            <person name="McCombie W.R."/>
            <person name="Chow T."/>
            <person name="Chen H."/>
            <person name="Chung M."/>
            <person name="Chen C."/>
            <person name="Shaw J."/>
            <person name="Wu H."/>
            <person name="Hsiao K."/>
            <person name="Chao Y."/>
            <person name="Chu M."/>
            <person name="Cheng C."/>
            <person name="Hour A."/>
            <person name="Lee P."/>
            <person name="Lin S."/>
            <person name="Lin Y."/>
            <person name="Liou J."/>
            <person name="Liu S."/>
            <person name="Hsing Y."/>
            <person name="Raghuvanshi S."/>
            <person name="Mohanty A."/>
            <person name="Bharti A.K."/>
            <person name="Gaur A."/>
            <person name="Gupta V."/>
            <person name="Kumar D."/>
            <person name="Ravi V."/>
            <person name="Vij S."/>
            <person name="Kapur A."/>
            <person name="Khurana P."/>
            <person name="Khurana P."/>
            <person name="Khurana J.P."/>
            <person name="Tyagi A.K."/>
            <person name="Gaikwad K."/>
            <person name="Singh A."/>
            <person name="Dalal V."/>
            <person name="Srivastava S."/>
            <person name="Dixit A."/>
            <person name="Pal A.K."/>
            <person name="Ghazi I.A."/>
            <person name="Yadav M."/>
            <person name="Pandit A."/>
            <person name="Bhargava A."/>
            <person name="Sureshbabu K."/>
            <person name="Batra K."/>
            <person name="Sharma T.R."/>
            <person name="Mohapatra T."/>
            <person name="Singh N.K."/>
            <person name="Messing J."/>
            <person name="Nelson A.B."/>
            <person name="Fuks G."/>
            <person name="Kavchok S."/>
            <person name="Keizer G."/>
            <person name="Linton E."/>
            <person name="Llaca V."/>
            <person name="Song R."/>
            <person name="Tanyolac B."/>
            <person name="Young S."/>
            <person name="Ho-Il K."/>
            <person name="Hahn J.H."/>
            <person name="Sangsakoo G."/>
            <person name="Vanavichit A."/>
            <person name="de Mattos Luiz.A.T."/>
            <person name="Zimmer P.D."/>
            <person name="Malone G."/>
            <person name="Dellagostin O."/>
            <person name="de Oliveira A.C."/>
            <person name="Bevan M."/>
            <person name="Bancroft I."/>
            <person name="Minx P."/>
            <person name="Cordum H."/>
            <person name="Wilson R."/>
            <person name="Cheng Z."/>
            <person name="Jin W."/>
            <person name="Jiang J."/>
            <person name="Leong S.A."/>
            <person name="Iwama H."/>
            <person name="Gojobori T."/>
            <person name="Itoh T."/>
            <person name="Niimura Y."/>
            <person name="Fujii Y."/>
            <person name="Habara T."/>
            <person name="Sakai H."/>
            <person name="Sato Y."/>
            <person name="Wilson G."/>
            <person name="Kumar K."/>
            <person name="McCouch S."/>
            <person name="Juretic N."/>
            <person name="Hoen D."/>
            <person name="Wright S."/>
            <person name="Bruskiewich R."/>
            <person name="Bureau T."/>
            <person name="Miyao A."/>
            <person name="Hirochika H."/>
            <person name="Nishikawa T."/>
            <person name="Kadowaki K."/>
            <person name="Sugiura M."/>
            <person name="Burr B."/>
            <person name="Sasaki T."/>
        </authorList>
    </citation>
    <scope>NUCLEOTIDE SEQUENCE [LARGE SCALE GENOMIC DNA]</scope>
    <source>
        <strain evidence="8">cv. Nipponbare</strain>
    </source>
</reference>
<feature type="domain" description="Ubiquitin-like protease family profile" evidence="6">
    <location>
        <begin position="208"/>
        <end position="398"/>
    </location>
</feature>
<reference evidence="7 8" key="3">
    <citation type="journal article" date="2013" name="Rice">
        <title>Improvement of the Oryza sativa Nipponbare reference genome using next generation sequence and optical map data.</title>
        <authorList>
            <person name="Kawahara Y."/>
            <person name="de la Bastide M."/>
            <person name="Hamilton J.P."/>
            <person name="Kanamori H."/>
            <person name="McCombie W.R."/>
            <person name="Ouyang S."/>
            <person name="Schwartz D.C."/>
            <person name="Tanaka T."/>
            <person name="Wu J."/>
            <person name="Zhou S."/>
            <person name="Childs K.L."/>
            <person name="Davidson R.M."/>
            <person name="Lin H."/>
            <person name="Quesada-Ocampo L."/>
            <person name="Vaillancourt B."/>
            <person name="Sakai H."/>
            <person name="Lee S.S."/>
            <person name="Kim J."/>
            <person name="Numa H."/>
            <person name="Itoh T."/>
            <person name="Buell C.R."/>
            <person name="Matsumoto T."/>
        </authorList>
    </citation>
    <scope>NUCLEOTIDE SEQUENCE [LARGE SCALE GENOMIC DNA]</scope>
    <source>
        <strain evidence="8">cv. Nipponbare</strain>
    </source>
</reference>
<feature type="region of interest" description="Disordered" evidence="5">
    <location>
        <begin position="1"/>
        <end position="122"/>
    </location>
</feature>
<evidence type="ECO:0000256" key="2">
    <source>
        <dbReference type="ARBA" id="ARBA00022670"/>
    </source>
</evidence>
<organism evidence="7 8">
    <name type="scientific">Oryza sativa subsp. japonica</name>
    <name type="common">Rice</name>
    <dbReference type="NCBI Taxonomy" id="39947"/>
    <lineage>
        <taxon>Eukaryota</taxon>
        <taxon>Viridiplantae</taxon>
        <taxon>Streptophyta</taxon>
        <taxon>Embryophyta</taxon>
        <taxon>Tracheophyta</taxon>
        <taxon>Spermatophyta</taxon>
        <taxon>Magnoliopsida</taxon>
        <taxon>Liliopsida</taxon>
        <taxon>Poales</taxon>
        <taxon>Poaceae</taxon>
        <taxon>BOP clade</taxon>
        <taxon>Oryzoideae</taxon>
        <taxon>Oryzeae</taxon>
        <taxon>Oryzinae</taxon>
        <taxon>Oryza</taxon>
        <taxon>Oryza sativa</taxon>
    </lineage>
</organism>
<dbReference type="PANTHER" id="PTHR12606">
    <property type="entry name" value="SENTRIN/SUMO-SPECIFIC PROTEASE"/>
    <property type="match status" value="1"/>
</dbReference>
<dbReference type="InParanoid" id="A0A0P0XYS5"/>
<evidence type="ECO:0000256" key="5">
    <source>
        <dbReference type="SAM" id="MobiDB-lite"/>
    </source>
</evidence>
<evidence type="ECO:0000256" key="4">
    <source>
        <dbReference type="ARBA" id="ARBA00022807"/>
    </source>
</evidence>